<evidence type="ECO:0000313" key="1">
    <source>
        <dbReference type="EMBL" id="GAA4821347.1"/>
    </source>
</evidence>
<sequence length="84" mass="10029">MKSIFQKLLGHQPYEIEVTKTDEVSFKYPVIEIKRFVVDGKVTKAEDWFNEMADDLKKEKTKSHCQFELKLMKRDEVIKQVHLN</sequence>
<proteinExistence type="predicted"/>
<organism evidence="1 2">
    <name type="scientific">Algivirga pacifica</name>
    <dbReference type="NCBI Taxonomy" id="1162670"/>
    <lineage>
        <taxon>Bacteria</taxon>
        <taxon>Pseudomonadati</taxon>
        <taxon>Bacteroidota</taxon>
        <taxon>Cytophagia</taxon>
        <taxon>Cytophagales</taxon>
        <taxon>Flammeovirgaceae</taxon>
        <taxon>Algivirga</taxon>
    </lineage>
</organism>
<comment type="caution">
    <text evidence="1">The sequence shown here is derived from an EMBL/GenBank/DDBJ whole genome shotgun (WGS) entry which is preliminary data.</text>
</comment>
<reference evidence="2" key="1">
    <citation type="journal article" date="2019" name="Int. J. Syst. Evol. Microbiol.">
        <title>The Global Catalogue of Microorganisms (GCM) 10K type strain sequencing project: providing services to taxonomists for standard genome sequencing and annotation.</title>
        <authorList>
            <consortium name="The Broad Institute Genomics Platform"/>
            <consortium name="The Broad Institute Genome Sequencing Center for Infectious Disease"/>
            <person name="Wu L."/>
            <person name="Ma J."/>
        </authorList>
    </citation>
    <scope>NUCLEOTIDE SEQUENCE [LARGE SCALE GENOMIC DNA]</scope>
    <source>
        <strain evidence="2">JCM 18326</strain>
    </source>
</reference>
<gene>
    <name evidence="1" type="ORF">GCM10023331_02070</name>
</gene>
<dbReference type="Proteomes" id="UP001500298">
    <property type="component" value="Unassembled WGS sequence"/>
</dbReference>
<evidence type="ECO:0000313" key="2">
    <source>
        <dbReference type="Proteomes" id="UP001500298"/>
    </source>
</evidence>
<protein>
    <submittedName>
        <fullName evidence="1">Uncharacterized protein</fullName>
    </submittedName>
</protein>
<name>A0ABP9CYM2_9BACT</name>
<accession>A0ABP9CYM2</accession>
<dbReference type="EMBL" id="BAABJX010000005">
    <property type="protein sequence ID" value="GAA4821347.1"/>
    <property type="molecule type" value="Genomic_DNA"/>
</dbReference>
<dbReference type="RefSeq" id="WP_345368556.1">
    <property type="nucleotide sequence ID" value="NZ_BAABJX010000005.1"/>
</dbReference>
<keyword evidence="2" id="KW-1185">Reference proteome</keyword>